<proteinExistence type="predicted"/>
<keyword evidence="4" id="KW-1185">Reference proteome</keyword>
<evidence type="ECO:0000313" key="3">
    <source>
        <dbReference type="EMBL" id="TDK38769.1"/>
    </source>
</evidence>
<reference evidence="3 4" key="1">
    <citation type="submission" date="2019-03" db="EMBL/GenBank/DDBJ databases">
        <title>Rhizobium sp. nov., an bacterium isolated from biocrust in Mu Us Desert.</title>
        <authorList>
            <person name="Lixiong L."/>
        </authorList>
    </citation>
    <scope>NUCLEOTIDE SEQUENCE [LARGE SCALE GENOMIC DNA]</scope>
    <source>
        <strain evidence="3 4">SPY-1</strain>
    </source>
</reference>
<evidence type="ECO:0000313" key="4">
    <source>
        <dbReference type="Proteomes" id="UP000295238"/>
    </source>
</evidence>
<keyword evidence="2" id="KW-0472">Membrane</keyword>
<dbReference type="OrthoDB" id="8406789at2"/>
<feature type="transmembrane region" description="Helical" evidence="2">
    <location>
        <begin position="6"/>
        <end position="25"/>
    </location>
</feature>
<keyword evidence="2" id="KW-1133">Transmembrane helix</keyword>
<organism evidence="3 4">
    <name type="scientific">Rhizobium deserti</name>
    <dbReference type="NCBI Taxonomy" id="2547961"/>
    <lineage>
        <taxon>Bacteria</taxon>
        <taxon>Pseudomonadati</taxon>
        <taxon>Pseudomonadota</taxon>
        <taxon>Alphaproteobacteria</taxon>
        <taxon>Hyphomicrobiales</taxon>
        <taxon>Rhizobiaceae</taxon>
        <taxon>Rhizobium/Agrobacterium group</taxon>
        <taxon>Rhizobium</taxon>
    </lineage>
</organism>
<dbReference type="Proteomes" id="UP000295238">
    <property type="component" value="Unassembled WGS sequence"/>
</dbReference>
<dbReference type="EMBL" id="SMTL01000001">
    <property type="protein sequence ID" value="TDK38769.1"/>
    <property type="molecule type" value="Genomic_DNA"/>
</dbReference>
<name>A0A4R5ULZ1_9HYPH</name>
<keyword evidence="2" id="KW-0812">Transmembrane</keyword>
<protein>
    <submittedName>
        <fullName evidence="3">Uncharacterized protein</fullName>
    </submittedName>
</protein>
<dbReference type="RefSeq" id="WP_133314218.1">
    <property type="nucleotide sequence ID" value="NZ_SMTL01000001.1"/>
</dbReference>
<sequence length="117" mass="12566">MDKSEILTNLGILVAGIFAGLIAYFGKKPPAPPHHPDTIVAGVGMEPGNRLQMNQLIAETKRCADSLAVLADRKQASTEAKLDLVLQELAEAEEGDLEAKARRAPRSPQQRKPRTGG</sequence>
<dbReference type="AlphaFoldDB" id="A0A4R5ULZ1"/>
<evidence type="ECO:0000256" key="1">
    <source>
        <dbReference type="SAM" id="MobiDB-lite"/>
    </source>
</evidence>
<gene>
    <name evidence="3" type="ORF">E2F50_01040</name>
</gene>
<feature type="region of interest" description="Disordered" evidence="1">
    <location>
        <begin position="95"/>
        <end position="117"/>
    </location>
</feature>
<feature type="compositionally biased region" description="Basic residues" evidence="1">
    <location>
        <begin position="102"/>
        <end position="117"/>
    </location>
</feature>
<accession>A0A4R5ULZ1</accession>
<evidence type="ECO:0000256" key="2">
    <source>
        <dbReference type="SAM" id="Phobius"/>
    </source>
</evidence>
<comment type="caution">
    <text evidence="3">The sequence shown here is derived from an EMBL/GenBank/DDBJ whole genome shotgun (WGS) entry which is preliminary data.</text>
</comment>